<dbReference type="InterPro" id="IPR013216">
    <property type="entry name" value="Methyltransf_11"/>
</dbReference>
<feature type="domain" description="Methyltransferase type 11" evidence="1">
    <location>
        <begin position="110"/>
        <end position="204"/>
    </location>
</feature>
<dbReference type="RefSeq" id="WP_062764170.1">
    <property type="nucleotide sequence ID" value="NZ_CP121043.1"/>
</dbReference>
<dbReference type="SUPFAM" id="SSF53335">
    <property type="entry name" value="S-adenosyl-L-methionine-dependent methyltransferases"/>
    <property type="match status" value="1"/>
</dbReference>
<dbReference type="Pfam" id="PF08241">
    <property type="entry name" value="Methyltransf_11"/>
    <property type="match status" value="1"/>
</dbReference>
<dbReference type="OrthoDB" id="7856199at2"/>
<comment type="caution">
    <text evidence="2">The sequence shown here is derived from an EMBL/GenBank/DDBJ whole genome shotgun (WGS) entry which is preliminary data.</text>
</comment>
<evidence type="ECO:0000313" key="3">
    <source>
        <dbReference type="Proteomes" id="UP000075787"/>
    </source>
</evidence>
<dbReference type="CDD" id="cd02440">
    <property type="entry name" value="AdoMet_MTases"/>
    <property type="match status" value="1"/>
</dbReference>
<dbReference type="EMBL" id="LPZR01000156">
    <property type="protein sequence ID" value="KYO52389.1"/>
    <property type="molecule type" value="Genomic_DNA"/>
</dbReference>
<protein>
    <recommendedName>
        <fullName evidence="1">Methyltransferase type 11 domain-containing protein</fullName>
    </recommendedName>
</protein>
<gene>
    <name evidence="2" type="ORF">AUP44_05225</name>
</gene>
<evidence type="ECO:0000259" key="1">
    <source>
        <dbReference type="Pfam" id="PF08241"/>
    </source>
</evidence>
<dbReference type="InterPro" id="IPR029063">
    <property type="entry name" value="SAM-dependent_MTases_sf"/>
</dbReference>
<dbReference type="Gene3D" id="3.40.50.150">
    <property type="entry name" value="Vaccinia Virus protein VP39"/>
    <property type="match status" value="1"/>
</dbReference>
<organism evidence="2 3">
    <name type="scientific">Tistrella mobilis</name>
    <dbReference type="NCBI Taxonomy" id="171437"/>
    <lineage>
        <taxon>Bacteria</taxon>
        <taxon>Pseudomonadati</taxon>
        <taxon>Pseudomonadota</taxon>
        <taxon>Alphaproteobacteria</taxon>
        <taxon>Geminicoccales</taxon>
        <taxon>Geminicoccaceae</taxon>
        <taxon>Tistrella</taxon>
    </lineage>
</organism>
<name>A0A162KXH4_9PROT</name>
<proteinExistence type="predicted"/>
<evidence type="ECO:0000313" key="2">
    <source>
        <dbReference type="EMBL" id="KYO52389.1"/>
    </source>
</evidence>
<sequence length="341" mass="36415">MLAFDQSVIAEPLYLNDLPAVQALERLRSRHPVLDRLLDPARTTPSALGDAVAAMNLVSWEFEETGAGGRGAAYNQAQRATDNRAPGMAALLRLFSPGFDRIPGPDTLLLDVLGGDGTLARFVAGLDAPGPVILSADLSRLMVEACLARGLPALRQSATHSLIRDRALDGVLIAYGSHHLSDDDRPAAVAEAFRTLRPGGRLVLHDFETGGSTARWFDRVVHPWSRTGHPHRHFTRSEMFGLLTAAGFRDVRVMDIDDPFTLHGADAAAARDALLGHLDRMYDLVGAGDTPASRRARIAAALPDTLGAIRVAPSAHGWTARLARTALVAIGTRSMPGGEGD</sequence>
<reference evidence="2 3" key="1">
    <citation type="submission" date="2015-12" db="EMBL/GenBank/DDBJ databases">
        <title>Genome sequence of Tistrella mobilis MCCC 1A02139.</title>
        <authorList>
            <person name="Lu L."/>
            <person name="Lai Q."/>
            <person name="Shao Z."/>
            <person name="Qian P."/>
        </authorList>
    </citation>
    <scope>NUCLEOTIDE SEQUENCE [LARGE SCALE GENOMIC DNA]</scope>
    <source>
        <strain evidence="2 3">MCCC 1A02139</strain>
    </source>
</reference>
<dbReference type="Proteomes" id="UP000075787">
    <property type="component" value="Unassembled WGS sequence"/>
</dbReference>
<accession>A0A162KXH4</accession>
<dbReference type="GeneID" id="97239353"/>
<dbReference type="GO" id="GO:0008757">
    <property type="term" value="F:S-adenosylmethionine-dependent methyltransferase activity"/>
    <property type="evidence" value="ECO:0007669"/>
    <property type="project" value="InterPro"/>
</dbReference>
<dbReference type="AlphaFoldDB" id="A0A162KXH4"/>